<accession>A0ABU9QMF6</accession>
<protein>
    <submittedName>
        <fullName evidence="2">Uncharacterized protein</fullName>
    </submittedName>
</protein>
<keyword evidence="3" id="KW-1185">Reference proteome</keyword>
<gene>
    <name evidence="2" type="ORF">V4C55_33630</name>
</gene>
<keyword evidence="1" id="KW-0732">Signal</keyword>
<evidence type="ECO:0000256" key="1">
    <source>
        <dbReference type="SAM" id="SignalP"/>
    </source>
</evidence>
<proteinExistence type="predicted"/>
<reference evidence="2 3" key="1">
    <citation type="submission" date="2024-01" db="EMBL/GenBank/DDBJ databases">
        <title>The diversity of rhizobia nodulating Mimosa spp. in eleven states of Brazil covering several biomes is determined by host plant, location, and edaphic factors.</title>
        <authorList>
            <person name="Rouws L."/>
            <person name="Barauna A."/>
            <person name="Beukes C."/>
            <person name="De Faria S.M."/>
            <person name="Gross E."/>
            <person name="Dos Reis Junior F.B."/>
            <person name="Simon M."/>
            <person name="Maluk M."/>
            <person name="Odee D.W."/>
            <person name="Kenicer G."/>
            <person name="Young J.P.W."/>
            <person name="Reis V.M."/>
            <person name="Zilli J."/>
            <person name="James E.K."/>
        </authorList>
    </citation>
    <scope>NUCLEOTIDE SEQUENCE [LARGE SCALE GENOMIC DNA]</scope>
    <source>
        <strain evidence="2 3">JPY77</strain>
    </source>
</reference>
<dbReference type="RefSeq" id="WP_201647937.1">
    <property type="nucleotide sequence ID" value="NZ_CAJHCS010000001.1"/>
</dbReference>
<evidence type="ECO:0000313" key="3">
    <source>
        <dbReference type="Proteomes" id="UP001494588"/>
    </source>
</evidence>
<feature type="chain" id="PRO_5045610008" evidence="1">
    <location>
        <begin position="21"/>
        <end position="378"/>
    </location>
</feature>
<comment type="caution">
    <text evidence="2">The sequence shown here is derived from an EMBL/GenBank/DDBJ whole genome shotgun (WGS) entry which is preliminary data.</text>
</comment>
<organism evidence="2 3">
    <name type="scientific">Paraburkholderia sabiae</name>
    <dbReference type="NCBI Taxonomy" id="273251"/>
    <lineage>
        <taxon>Bacteria</taxon>
        <taxon>Pseudomonadati</taxon>
        <taxon>Pseudomonadota</taxon>
        <taxon>Betaproteobacteria</taxon>
        <taxon>Burkholderiales</taxon>
        <taxon>Burkholderiaceae</taxon>
        <taxon>Paraburkholderia</taxon>
    </lineage>
</organism>
<dbReference type="EMBL" id="JAZHGC010000039">
    <property type="protein sequence ID" value="MEM5290671.1"/>
    <property type="molecule type" value="Genomic_DNA"/>
</dbReference>
<sequence length="378" mass="42022">MFNRVLFVSIAAALPALVAAAPSPIKVRTVTYGGSLPYVESDDARRDARINNQVFLDMAEQPAPARYPGKIEEPKVHDGPPQDISDFSFSVLRNDDRILALEVDAEGCGAYCEQYSRQYNFDAATGRALFASDLFAPAGGTALLRQNLAERLTEYRRAIASLNRDAVANRKKNGIATPWPQPRLDGKQDQEEERVASTVSMYERCMEPMQSPDYAKYYTLANTSLEIGRESVTFVYGRCSNHAELALDDVGDQKVAYRIADLAPYFSAYGKYLLMSGPQQAAPPTEPYQQILQGRVGQAAITLRLSEHYGDDSLSGSYFYDKYREPIALNGKVNGNVIELTEYESSDTPKPLIRATIRSDRLEGQWIGKRTLDFRAAP</sequence>
<dbReference type="Proteomes" id="UP001494588">
    <property type="component" value="Unassembled WGS sequence"/>
</dbReference>
<feature type="signal peptide" evidence="1">
    <location>
        <begin position="1"/>
        <end position="20"/>
    </location>
</feature>
<evidence type="ECO:0000313" key="2">
    <source>
        <dbReference type="EMBL" id="MEM5290671.1"/>
    </source>
</evidence>
<name>A0ABU9QMF6_9BURK</name>